<dbReference type="Proteomes" id="UP001186041">
    <property type="component" value="Unassembled WGS sequence"/>
</dbReference>
<name>A0AAE5AE05_MYCFO</name>
<sequence>MSKPKLRRCNRCGRRARSMAAAEEWNVTVSLGVITEVICPDCQTPLENLEAAINEATMDYGVLGGRLIGRPKAGGV</sequence>
<dbReference type="AlphaFoldDB" id="A0AAE5AE05"/>
<accession>A0AAE5AE05</accession>
<comment type="caution">
    <text evidence="1">The sequence shown here is derived from an EMBL/GenBank/DDBJ whole genome shotgun (WGS) entry which is preliminary data.</text>
</comment>
<gene>
    <name evidence="1" type="ORF">R4485_22310</name>
</gene>
<organism evidence="1 2">
    <name type="scientific">Mycolicibacterium fortuitum</name>
    <name type="common">Mycobacterium fortuitum</name>
    <dbReference type="NCBI Taxonomy" id="1766"/>
    <lineage>
        <taxon>Bacteria</taxon>
        <taxon>Bacillati</taxon>
        <taxon>Actinomycetota</taxon>
        <taxon>Actinomycetes</taxon>
        <taxon>Mycobacteriales</taxon>
        <taxon>Mycobacteriaceae</taxon>
        <taxon>Mycolicibacterium</taxon>
    </lineage>
</organism>
<dbReference type="EMBL" id="JAWLVV010000022">
    <property type="protein sequence ID" value="MDV7292916.1"/>
    <property type="molecule type" value="Genomic_DNA"/>
</dbReference>
<evidence type="ECO:0000313" key="2">
    <source>
        <dbReference type="Proteomes" id="UP001186041"/>
    </source>
</evidence>
<evidence type="ECO:0000313" key="1">
    <source>
        <dbReference type="EMBL" id="MDV7292916.1"/>
    </source>
</evidence>
<dbReference type="RefSeq" id="WP_317722398.1">
    <property type="nucleotide sequence ID" value="NZ_JAWLVK010000023.1"/>
</dbReference>
<proteinExistence type="predicted"/>
<reference evidence="1" key="1">
    <citation type="submission" date="2023-10" db="EMBL/GenBank/DDBJ databases">
        <title>Mycolicibacterium fortuitum clinical isolates causing pulmonary infections in humans.</title>
        <authorList>
            <person name="Mejia-Ponce P.M."/>
            <person name="Zenteno-Cuevas R."/>
            <person name="Licona-Cassani C."/>
        </authorList>
    </citation>
    <scope>NUCLEOTIDE SEQUENCE</scope>
    <source>
        <strain evidence="1">M8</strain>
    </source>
</reference>
<protein>
    <submittedName>
        <fullName evidence="1">Uncharacterized protein</fullName>
    </submittedName>
</protein>